<sequence>MKAVAYKTPGSIDRDDGLQDTTLEKPKAIVL</sequence>
<accession>A0A517N0F0</accession>
<feature type="region of interest" description="Disordered" evidence="1">
    <location>
        <begin position="1"/>
        <end position="31"/>
    </location>
</feature>
<organism evidence="2 3">
    <name type="scientific">Adhaeretor mobilis</name>
    <dbReference type="NCBI Taxonomy" id="1930276"/>
    <lineage>
        <taxon>Bacteria</taxon>
        <taxon>Pseudomonadati</taxon>
        <taxon>Planctomycetota</taxon>
        <taxon>Planctomycetia</taxon>
        <taxon>Pirellulales</taxon>
        <taxon>Lacipirellulaceae</taxon>
        <taxon>Adhaeretor</taxon>
    </lineage>
</organism>
<dbReference type="EMBL" id="CP036263">
    <property type="protein sequence ID" value="QDT00607.1"/>
    <property type="molecule type" value="Genomic_DNA"/>
</dbReference>
<keyword evidence="3" id="KW-1185">Reference proteome</keyword>
<evidence type="ECO:0000313" key="3">
    <source>
        <dbReference type="Proteomes" id="UP000319852"/>
    </source>
</evidence>
<dbReference type="KEGG" id="amob:HG15A2_39460"/>
<name>A0A517N0F0_9BACT</name>
<evidence type="ECO:0000256" key="1">
    <source>
        <dbReference type="SAM" id="MobiDB-lite"/>
    </source>
</evidence>
<gene>
    <name evidence="2" type="ORF">HG15A2_39460</name>
</gene>
<protein>
    <submittedName>
        <fullName evidence="2">Uncharacterized protein</fullName>
    </submittedName>
</protein>
<proteinExistence type="predicted"/>
<dbReference type="Proteomes" id="UP000319852">
    <property type="component" value="Chromosome"/>
</dbReference>
<reference evidence="2 3" key="1">
    <citation type="submission" date="2019-02" db="EMBL/GenBank/DDBJ databases">
        <title>Deep-cultivation of Planctomycetes and their phenomic and genomic characterization uncovers novel biology.</title>
        <authorList>
            <person name="Wiegand S."/>
            <person name="Jogler M."/>
            <person name="Boedeker C."/>
            <person name="Pinto D."/>
            <person name="Vollmers J."/>
            <person name="Rivas-Marin E."/>
            <person name="Kohn T."/>
            <person name="Peeters S.H."/>
            <person name="Heuer A."/>
            <person name="Rast P."/>
            <person name="Oberbeckmann S."/>
            <person name="Bunk B."/>
            <person name="Jeske O."/>
            <person name="Meyerdierks A."/>
            <person name="Storesund J.E."/>
            <person name="Kallscheuer N."/>
            <person name="Luecker S."/>
            <person name="Lage O.M."/>
            <person name="Pohl T."/>
            <person name="Merkel B.J."/>
            <person name="Hornburger P."/>
            <person name="Mueller R.-W."/>
            <person name="Bruemmer F."/>
            <person name="Labrenz M."/>
            <person name="Spormann A.M."/>
            <person name="Op den Camp H."/>
            <person name="Overmann J."/>
            <person name="Amann R."/>
            <person name="Jetten M.S.M."/>
            <person name="Mascher T."/>
            <person name="Medema M.H."/>
            <person name="Devos D.P."/>
            <person name="Kaster A.-K."/>
            <person name="Ovreas L."/>
            <person name="Rohde M."/>
            <person name="Galperin M.Y."/>
            <person name="Jogler C."/>
        </authorList>
    </citation>
    <scope>NUCLEOTIDE SEQUENCE [LARGE SCALE GENOMIC DNA]</scope>
    <source>
        <strain evidence="2 3">HG15A2</strain>
    </source>
</reference>
<feature type="compositionally biased region" description="Basic and acidic residues" evidence="1">
    <location>
        <begin position="12"/>
        <end position="31"/>
    </location>
</feature>
<dbReference type="AlphaFoldDB" id="A0A517N0F0"/>
<evidence type="ECO:0000313" key="2">
    <source>
        <dbReference type="EMBL" id="QDT00607.1"/>
    </source>
</evidence>